<dbReference type="GO" id="GO:0000329">
    <property type="term" value="C:fungal-type vacuole membrane"/>
    <property type="evidence" value="ECO:0007669"/>
    <property type="project" value="TreeGrafter"/>
</dbReference>
<dbReference type="SUPFAM" id="SSF103473">
    <property type="entry name" value="MFS general substrate transporter"/>
    <property type="match status" value="1"/>
</dbReference>
<feature type="transmembrane region" description="Helical" evidence="6">
    <location>
        <begin position="402"/>
        <end position="423"/>
    </location>
</feature>
<evidence type="ECO:0000256" key="4">
    <source>
        <dbReference type="ARBA" id="ARBA00023136"/>
    </source>
</evidence>
<sequence length="583" mass="62776">MYLSCACIWNKLSYAPQLGLRLGLSHTQLNVIGLSGNLGVYGSAPLWGRIVDTRGPRGLFVMGFFSLLVGYLGIRHYYDQGLSDGSSTLGTVSICLLAAFSFLSGIGGNGGLASAMNSTAKSWPDTMRATMNGVVISGFGLSAFLFSTIAHVAFPGNTSDFLLILAVGTALPMVLGLFLVRPIALPHSVIQEAEAFEPPHAPIPPPVIVAAPALFRGDSRTPLLSSHVHHHDNDEAALSAAEEGDDLIPGYTPGPRHTVETTDYFVPANANSVALSPTRSHGRSRSRGAFSSRRPSARSYVPPAVGIEPPNVHGKGLFTDVDFWVIFSITALLAGTGLMYINNVGSISQALFAMDNPDYNESKAGQWQATQVSIVSIMNCGGRFFIGMIADFVRNYYQRPRSFCITVVAAVFIISQVTCYYVSAVENLWKASALLGLAYGCMFGLFPTICIEWFGLPHFSENWGFVSLAPLLGSNVFSLAFGRNLDAHAPHSTSSRPPATNAIAQPLPPRAFDLARRAGLPSSTQCLEGRACYRDSLKLTIGACCLALGLAVYSGWRDRRRQVRIALRVEEADVVWEDDEEDL</sequence>
<evidence type="ECO:0000256" key="3">
    <source>
        <dbReference type="ARBA" id="ARBA00022989"/>
    </source>
</evidence>
<feature type="transmembrane region" description="Helical" evidence="6">
    <location>
        <begin position="323"/>
        <end position="341"/>
    </location>
</feature>
<dbReference type="InterPro" id="IPR011701">
    <property type="entry name" value="MFS"/>
</dbReference>
<evidence type="ECO:0000313" key="8">
    <source>
        <dbReference type="Proteomes" id="UP000076727"/>
    </source>
</evidence>
<feature type="transmembrane region" description="Helical" evidence="6">
    <location>
        <begin position="537"/>
        <end position="556"/>
    </location>
</feature>
<keyword evidence="2 6" id="KW-0812">Transmembrane</keyword>
<dbReference type="GO" id="GO:0022857">
    <property type="term" value="F:transmembrane transporter activity"/>
    <property type="evidence" value="ECO:0007669"/>
    <property type="project" value="InterPro"/>
</dbReference>
<dbReference type="PANTHER" id="PTHR21576">
    <property type="entry name" value="UNCHARACTERIZED NODULIN-LIKE PROTEIN"/>
    <property type="match status" value="1"/>
</dbReference>
<feature type="transmembrane region" description="Helical" evidence="6">
    <location>
        <begin position="463"/>
        <end position="482"/>
    </location>
</feature>
<organism evidence="7 8">
    <name type="scientific">Daedalea quercina L-15889</name>
    <dbReference type="NCBI Taxonomy" id="1314783"/>
    <lineage>
        <taxon>Eukaryota</taxon>
        <taxon>Fungi</taxon>
        <taxon>Dikarya</taxon>
        <taxon>Basidiomycota</taxon>
        <taxon>Agaricomycotina</taxon>
        <taxon>Agaricomycetes</taxon>
        <taxon>Polyporales</taxon>
        <taxon>Fomitopsis</taxon>
    </lineage>
</organism>
<feature type="transmembrane region" description="Helical" evidence="6">
    <location>
        <begin position="59"/>
        <end position="78"/>
    </location>
</feature>
<evidence type="ECO:0000256" key="6">
    <source>
        <dbReference type="SAM" id="Phobius"/>
    </source>
</evidence>
<feature type="transmembrane region" description="Helical" evidence="6">
    <location>
        <begin position="161"/>
        <end position="180"/>
    </location>
</feature>
<reference evidence="7 8" key="1">
    <citation type="journal article" date="2016" name="Mol. Biol. Evol.">
        <title>Comparative Genomics of Early-Diverging Mushroom-Forming Fungi Provides Insights into the Origins of Lignocellulose Decay Capabilities.</title>
        <authorList>
            <person name="Nagy L.G."/>
            <person name="Riley R."/>
            <person name="Tritt A."/>
            <person name="Adam C."/>
            <person name="Daum C."/>
            <person name="Floudas D."/>
            <person name="Sun H."/>
            <person name="Yadav J.S."/>
            <person name="Pangilinan J."/>
            <person name="Larsson K.H."/>
            <person name="Matsuura K."/>
            <person name="Barry K."/>
            <person name="Labutti K."/>
            <person name="Kuo R."/>
            <person name="Ohm R.A."/>
            <person name="Bhattacharya S.S."/>
            <person name="Shirouzu T."/>
            <person name="Yoshinaga Y."/>
            <person name="Martin F.M."/>
            <person name="Grigoriev I.V."/>
            <person name="Hibbett D.S."/>
        </authorList>
    </citation>
    <scope>NUCLEOTIDE SEQUENCE [LARGE SCALE GENOMIC DNA]</scope>
    <source>
        <strain evidence="7 8">L-15889</strain>
    </source>
</reference>
<keyword evidence="3 6" id="KW-1133">Transmembrane helix</keyword>
<evidence type="ECO:0000256" key="2">
    <source>
        <dbReference type="ARBA" id="ARBA00022692"/>
    </source>
</evidence>
<comment type="subcellular location">
    <subcellularLocation>
        <location evidence="1">Membrane</location>
        <topology evidence="1">Multi-pass membrane protein</topology>
    </subcellularLocation>
</comment>
<keyword evidence="8" id="KW-1185">Reference proteome</keyword>
<evidence type="ECO:0000256" key="5">
    <source>
        <dbReference type="SAM" id="MobiDB-lite"/>
    </source>
</evidence>
<feature type="transmembrane region" description="Helical" evidence="6">
    <location>
        <begin position="90"/>
        <end position="112"/>
    </location>
</feature>
<dbReference type="Gene3D" id="1.20.1250.20">
    <property type="entry name" value="MFS general substrate transporter like domains"/>
    <property type="match status" value="2"/>
</dbReference>
<dbReference type="InterPro" id="IPR036259">
    <property type="entry name" value="MFS_trans_sf"/>
</dbReference>
<proteinExistence type="predicted"/>
<feature type="transmembrane region" description="Helical" evidence="6">
    <location>
        <begin position="133"/>
        <end position="155"/>
    </location>
</feature>
<dbReference type="PANTHER" id="PTHR21576:SF160">
    <property type="entry name" value="NODULIN-LIKE DOMAIN-CONTAINING PROTEIN"/>
    <property type="match status" value="1"/>
</dbReference>
<keyword evidence="4 6" id="KW-0472">Membrane</keyword>
<dbReference type="Pfam" id="PF07690">
    <property type="entry name" value="MFS_1"/>
    <property type="match status" value="1"/>
</dbReference>
<dbReference type="EMBL" id="KV429033">
    <property type="protein sequence ID" value="KZT74603.1"/>
    <property type="molecule type" value="Genomic_DNA"/>
</dbReference>
<accession>A0A165U9T4</accession>
<dbReference type="OrthoDB" id="410267at2759"/>
<dbReference type="Proteomes" id="UP000076727">
    <property type="component" value="Unassembled WGS sequence"/>
</dbReference>
<feature type="region of interest" description="Disordered" evidence="5">
    <location>
        <begin position="275"/>
        <end position="302"/>
    </location>
</feature>
<gene>
    <name evidence="7" type="ORF">DAEQUDRAFT_201212</name>
</gene>
<feature type="compositionally biased region" description="Low complexity" evidence="5">
    <location>
        <begin position="287"/>
        <end position="299"/>
    </location>
</feature>
<name>A0A165U9T4_9APHY</name>
<evidence type="ECO:0000256" key="1">
    <source>
        <dbReference type="ARBA" id="ARBA00004141"/>
    </source>
</evidence>
<dbReference type="AlphaFoldDB" id="A0A165U9T4"/>
<dbReference type="STRING" id="1314783.A0A165U9T4"/>
<feature type="transmembrane region" description="Helical" evidence="6">
    <location>
        <begin position="429"/>
        <end position="451"/>
    </location>
</feature>
<protein>
    <submittedName>
        <fullName evidence="7">MFS general substrate transporter</fullName>
    </submittedName>
</protein>
<feature type="transmembrane region" description="Helical" evidence="6">
    <location>
        <begin position="369"/>
        <end position="390"/>
    </location>
</feature>
<evidence type="ECO:0000313" key="7">
    <source>
        <dbReference type="EMBL" id="KZT74603.1"/>
    </source>
</evidence>